<reference evidence="2" key="1">
    <citation type="journal article" date="2023" name="Plant J.">
        <title>The genome of the king protea, Protea cynaroides.</title>
        <authorList>
            <person name="Chang J."/>
            <person name="Duong T.A."/>
            <person name="Schoeman C."/>
            <person name="Ma X."/>
            <person name="Roodt D."/>
            <person name="Barker N."/>
            <person name="Li Z."/>
            <person name="Van de Peer Y."/>
            <person name="Mizrachi E."/>
        </authorList>
    </citation>
    <scope>NUCLEOTIDE SEQUENCE</scope>
    <source>
        <tissue evidence="2">Young leaves</tissue>
    </source>
</reference>
<feature type="compositionally biased region" description="Polar residues" evidence="1">
    <location>
        <begin position="607"/>
        <end position="619"/>
    </location>
</feature>
<sequence length="1189" mass="133414">MPRSSRHKSHKQHKHSTKDAREYSDSEEDGNLKDRKGKEEAAVRVSRDSASGEKRKLATQSQDGKDLFGPGNGDLTEEYVSSKRRKDRADATVTDRWNGGEDERGKNMVGNKETNGDGVRPESEKGPKSKVYVDSKSKSSRRDDSLPDRKDVKVGIAAEGEEVKKSSNKVESKRKSEKDSGRKELYQYKDAKEKEREPEKDKKVQDVKREKSIDTLVVTEMSRKQGSHSGSFEEDHPVKREVENMEWQIQDELRNPELEKELEKRIRRRRDNSGDRDKYQDDARDSNDRGLSSRDDNAKNGRYKEEKHKDGKYRDKYREDPDRDRRHRDEKRRDERSTREHTNDRSDTKHLRDDSDRHKKSKPHDGGRDGSPHLDDWGSRYKDNRVKKRSCDENEDHIDVKSRSSKEHRSDVEKKSSSSKAESNADRGRSQSRHVDLDSPVANNRRRSSPSSSTHVAKDQYRNSSKQADSRYRDFLPEERIRTNVATSTREVSGGSAVQERTFEARSLDKKDDNHMGESFSERSPRSDYQVSPMLLMEKSPPSTSMDRRYSNRTGSRRSIDAEDTGRGSTSSKDARDYSINEERGSRELPLEKPMVDEYSQIEGDTVSVTSSFNRTSHLPSTSPSIRPPPPPSRAGVDSPAVLGSFEEDSRGKSTNRFKRSGEPSVGRGQGNAWKGVTNWSSPVANGYIPFQHGPPPAGFHPVMQQFPASPIFGVRPSLELNHGGLPYHIPDADRFSGHGHPFGWRNLADDSFPPHMHGWDASNGVFGDDPHMYGRPDWDQNRHLMNGGADVWKGQNGSLNVELSTAPQKEVYLPHAPAEEIWARQPGQRLRNERNRPGPRAESIEIKRTSGTPPTKDTTEAPLKTINENKPEPCKISSDDGARFCHVYLAKLDISADLTLPNLYDQCMGLLDVEGNPTDSEDATKYVHPDLEVAAGVNISSASLSVSLFPSVKDSVFQRAMSLYKKENEKMRAKVNAVTPKSEPPKVLTSFHEGLEHFLISNKEEVESPISAYNLEELEGSVPTSKEGEARDSSPASELGKVEELVPTSGEEKLNEMEVSVSATGDKKMEVPVPIPGEGKADERFPKSDHDKVEIIASTHQESEEVDHFSSLENASQITRKDDEMDDASSSKVNPAVSADGRQAFGDIMCGPVGFSDSSEACEALMPESVECGLVNLSRIHHSPESTH</sequence>
<comment type="caution">
    <text evidence="2">The sequence shown here is derived from an EMBL/GenBank/DDBJ whole genome shotgun (WGS) entry which is preliminary data.</text>
</comment>
<dbReference type="PANTHER" id="PTHR34837:SF1">
    <property type="entry name" value="LOW PROTEIN: ZINC FINGER CCCH DOMAIN PROTEIN"/>
    <property type="match status" value="1"/>
</dbReference>
<feature type="region of interest" description="Disordered" evidence="1">
    <location>
        <begin position="1101"/>
        <end position="1140"/>
    </location>
</feature>
<dbReference type="PANTHER" id="PTHR34837">
    <property type="entry name" value="OS05G0595500 PROTEIN"/>
    <property type="match status" value="1"/>
</dbReference>
<evidence type="ECO:0000313" key="3">
    <source>
        <dbReference type="Proteomes" id="UP001141806"/>
    </source>
</evidence>
<gene>
    <name evidence="2" type="ORF">NE237_028903</name>
</gene>
<dbReference type="OrthoDB" id="1938945at2759"/>
<dbReference type="EMBL" id="JAMYWD010000012">
    <property type="protein sequence ID" value="KAJ4952071.1"/>
    <property type="molecule type" value="Genomic_DNA"/>
</dbReference>
<accession>A0A9Q0GQ81</accession>
<evidence type="ECO:0000256" key="1">
    <source>
        <dbReference type="SAM" id="MobiDB-lite"/>
    </source>
</evidence>
<feature type="compositionally biased region" description="Basic and acidic residues" evidence="1">
    <location>
        <begin position="501"/>
        <end position="526"/>
    </location>
</feature>
<feature type="compositionally biased region" description="Basic and acidic residues" evidence="1">
    <location>
        <begin position="468"/>
        <end position="482"/>
    </location>
</feature>
<feature type="compositionally biased region" description="Basic residues" evidence="1">
    <location>
        <begin position="1"/>
        <end position="16"/>
    </location>
</feature>
<protein>
    <recommendedName>
        <fullName evidence="4">Zinc finger CCCH domain-containing protein 13-like</fullName>
    </recommendedName>
</protein>
<dbReference type="Proteomes" id="UP001141806">
    <property type="component" value="Unassembled WGS sequence"/>
</dbReference>
<feature type="region of interest" description="Disordered" evidence="1">
    <location>
        <begin position="606"/>
        <end position="674"/>
    </location>
</feature>
<feature type="compositionally biased region" description="Basic and acidic residues" evidence="1">
    <location>
        <begin position="573"/>
        <end position="594"/>
    </location>
</feature>
<name>A0A9Q0GQ81_9MAGN</name>
<proteinExistence type="predicted"/>
<evidence type="ECO:0000313" key="2">
    <source>
        <dbReference type="EMBL" id="KAJ4952071.1"/>
    </source>
</evidence>
<feature type="compositionally biased region" description="Basic and acidic residues" evidence="1">
    <location>
        <begin position="17"/>
        <end position="56"/>
    </location>
</feature>
<feature type="compositionally biased region" description="Basic and acidic residues" evidence="1">
    <location>
        <begin position="119"/>
        <end position="153"/>
    </location>
</feature>
<evidence type="ECO:0008006" key="4">
    <source>
        <dbReference type="Google" id="ProtNLM"/>
    </source>
</evidence>
<feature type="compositionally biased region" description="Basic and acidic residues" evidence="1">
    <location>
        <begin position="1102"/>
        <end position="1111"/>
    </location>
</feature>
<feature type="compositionally biased region" description="Basic and acidic residues" evidence="1">
    <location>
        <begin position="231"/>
        <end position="243"/>
    </location>
</feature>
<organism evidence="2 3">
    <name type="scientific">Protea cynaroides</name>
    <dbReference type="NCBI Taxonomy" id="273540"/>
    <lineage>
        <taxon>Eukaryota</taxon>
        <taxon>Viridiplantae</taxon>
        <taxon>Streptophyta</taxon>
        <taxon>Embryophyta</taxon>
        <taxon>Tracheophyta</taxon>
        <taxon>Spermatophyta</taxon>
        <taxon>Magnoliopsida</taxon>
        <taxon>Proteales</taxon>
        <taxon>Proteaceae</taxon>
        <taxon>Protea</taxon>
    </lineage>
</organism>
<feature type="compositionally biased region" description="Basic and acidic residues" evidence="1">
    <location>
        <begin position="423"/>
        <end position="437"/>
    </location>
</feature>
<feature type="region of interest" description="Disordered" evidence="1">
    <location>
        <begin position="1021"/>
        <end position="1043"/>
    </location>
</feature>
<feature type="region of interest" description="Disordered" evidence="1">
    <location>
        <begin position="828"/>
        <end position="875"/>
    </location>
</feature>
<feature type="region of interest" description="Disordered" evidence="1">
    <location>
        <begin position="1061"/>
        <end position="1087"/>
    </location>
</feature>
<keyword evidence="3" id="KW-1185">Reference proteome</keyword>
<feature type="compositionally biased region" description="Basic and acidic residues" evidence="1">
    <location>
        <begin position="271"/>
        <end position="324"/>
    </location>
</feature>
<feature type="compositionally biased region" description="Basic and acidic residues" evidence="1">
    <location>
        <begin position="331"/>
        <end position="416"/>
    </location>
</feature>
<feature type="region of interest" description="Disordered" evidence="1">
    <location>
        <begin position="1"/>
        <end position="594"/>
    </location>
</feature>
<feature type="compositionally biased region" description="Basic and acidic residues" evidence="1">
    <location>
        <begin position="251"/>
        <end position="264"/>
    </location>
</feature>
<feature type="compositionally biased region" description="Basic and acidic residues" evidence="1">
    <location>
        <begin position="161"/>
        <end position="213"/>
    </location>
</feature>
<dbReference type="AlphaFoldDB" id="A0A9Q0GQ81"/>